<evidence type="ECO:0000259" key="11">
    <source>
        <dbReference type="Pfam" id="PF01467"/>
    </source>
</evidence>
<dbReference type="Gene3D" id="3.40.50.620">
    <property type="entry name" value="HUPs"/>
    <property type="match status" value="1"/>
</dbReference>
<dbReference type="GO" id="GO:0009435">
    <property type="term" value="P:NAD+ biosynthetic process"/>
    <property type="evidence" value="ECO:0007669"/>
    <property type="project" value="UniProtKB-UniRule"/>
</dbReference>
<evidence type="ECO:0000256" key="8">
    <source>
        <dbReference type="ARBA" id="ARBA00023027"/>
    </source>
</evidence>
<evidence type="ECO:0000256" key="3">
    <source>
        <dbReference type="ARBA" id="ARBA00022642"/>
    </source>
</evidence>
<evidence type="ECO:0000313" key="12">
    <source>
        <dbReference type="EMBL" id="SMG11789.1"/>
    </source>
</evidence>
<evidence type="ECO:0000256" key="4">
    <source>
        <dbReference type="ARBA" id="ARBA00022679"/>
    </source>
</evidence>
<dbReference type="AlphaFoldDB" id="A0A1X7IAW5"/>
<dbReference type="EMBL" id="FXAZ01000001">
    <property type="protein sequence ID" value="SMG11789.1"/>
    <property type="molecule type" value="Genomic_DNA"/>
</dbReference>
<evidence type="ECO:0000256" key="6">
    <source>
        <dbReference type="ARBA" id="ARBA00022741"/>
    </source>
</evidence>
<feature type="domain" description="Cytidyltransferase-like" evidence="11">
    <location>
        <begin position="10"/>
        <end position="173"/>
    </location>
</feature>
<comment type="pathway">
    <text evidence="2 10">Cofactor biosynthesis; NAD(+) biosynthesis; deamido-NAD(+) from nicotinate D-ribonucleotide: step 1/1.</text>
</comment>
<accession>A0A1X7IAW5</accession>
<dbReference type="CDD" id="cd02165">
    <property type="entry name" value="NMNAT"/>
    <property type="match status" value="1"/>
</dbReference>
<dbReference type="NCBIfam" id="NF000840">
    <property type="entry name" value="PRK00071.1-3"/>
    <property type="match status" value="1"/>
</dbReference>
<keyword evidence="7 10" id="KW-0067">ATP-binding</keyword>
<dbReference type="InterPro" id="IPR005248">
    <property type="entry name" value="NadD/NMNAT"/>
</dbReference>
<dbReference type="InterPro" id="IPR014729">
    <property type="entry name" value="Rossmann-like_a/b/a_fold"/>
</dbReference>
<keyword evidence="3 10" id="KW-0662">Pyridine nucleotide biosynthesis</keyword>
<dbReference type="NCBIfam" id="NF000841">
    <property type="entry name" value="PRK00071.1-4"/>
    <property type="match status" value="1"/>
</dbReference>
<dbReference type="Proteomes" id="UP000193834">
    <property type="component" value="Unassembled WGS sequence"/>
</dbReference>
<dbReference type="InterPro" id="IPR004821">
    <property type="entry name" value="Cyt_trans-like"/>
</dbReference>
<dbReference type="NCBIfam" id="TIGR00125">
    <property type="entry name" value="cyt_tran_rel"/>
    <property type="match status" value="1"/>
</dbReference>
<dbReference type="PANTHER" id="PTHR39321:SF3">
    <property type="entry name" value="PHOSPHOPANTETHEINE ADENYLYLTRANSFERASE"/>
    <property type="match status" value="1"/>
</dbReference>
<evidence type="ECO:0000256" key="2">
    <source>
        <dbReference type="ARBA" id="ARBA00005019"/>
    </source>
</evidence>
<evidence type="ECO:0000256" key="1">
    <source>
        <dbReference type="ARBA" id="ARBA00002324"/>
    </source>
</evidence>
<protein>
    <recommendedName>
        <fullName evidence="10">Probable nicotinate-nucleotide adenylyltransferase</fullName>
        <ecNumber evidence="10">2.7.7.18</ecNumber>
    </recommendedName>
    <alternativeName>
        <fullName evidence="10">Deamido-NAD(+) diphosphorylase</fullName>
    </alternativeName>
    <alternativeName>
        <fullName evidence="10">Deamido-NAD(+) pyrophosphorylase</fullName>
    </alternativeName>
    <alternativeName>
        <fullName evidence="10">Nicotinate mononucleotide adenylyltransferase</fullName>
        <shortName evidence="10">NaMN adenylyltransferase</shortName>
    </alternativeName>
</protein>
<comment type="similarity">
    <text evidence="10">Belongs to the NadD family.</text>
</comment>
<keyword evidence="5 10" id="KW-0548">Nucleotidyltransferase</keyword>
<keyword evidence="8 10" id="KW-0520">NAD</keyword>
<dbReference type="GO" id="GO:0005524">
    <property type="term" value="F:ATP binding"/>
    <property type="evidence" value="ECO:0007669"/>
    <property type="project" value="UniProtKB-KW"/>
</dbReference>
<dbReference type="SUPFAM" id="SSF52374">
    <property type="entry name" value="Nucleotidylyl transferase"/>
    <property type="match status" value="1"/>
</dbReference>
<gene>
    <name evidence="10" type="primary">nadD</name>
    <name evidence="12" type="ORF">SAMN06295960_0293</name>
</gene>
<dbReference type="UniPathway" id="UPA00253">
    <property type="reaction ID" value="UER00332"/>
</dbReference>
<dbReference type="OrthoDB" id="5295945at2"/>
<keyword evidence="4 10" id="KW-0808">Transferase</keyword>
<dbReference type="PANTHER" id="PTHR39321">
    <property type="entry name" value="NICOTINATE-NUCLEOTIDE ADENYLYLTRANSFERASE-RELATED"/>
    <property type="match status" value="1"/>
</dbReference>
<name>A0A1X7IAW5_9BACL</name>
<proteinExistence type="inferred from homology"/>
<evidence type="ECO:0000256" key="5">
    <source>
        <dbReference type="ARBA" id="ARBA00022695"/>
    </source>
</evidence>
<evidence type="ECO:0000256" key="7">
    <source>
        <dbReference type="ARBA" id="ARBA00022840"/>
    </source>
</evidence>
<keyword evidence="13" id="KW-1185">Reference proteome</keyword>
<dbReference type="Pfam" id="PF01467">
    <property type="entry name" value="CTP_transf_like"/>
    <property type="match status" value="1"/>
</dbReference>
<dbReference type="GO" id="GO:0004515">
    <property type="term" value="F:nicotinate-nucleotide adenylyltransferase activity"/>
    <property type="evidence" value="ECO:0007669"/>
    <property type="project" value="UniProtKB-UniRule"/>
</dbReference>
<reference evidence="12 13" key="1">
    <citation type="submission" date="2017-04" db="EMBL/GenBank/DDBJ databases">
        <authorList>
            <person name="Afonso C.L."/>
            <person name="Miller P.J."/>
            <person name="Scott M.A."/>
            <person name="Spackman E."/>
            <person name="Goraichik I."/>
            <person name="Dimitrov K.M."/>
            <person name="Suarez D.L."/>
            <person name="Swayne D.E."/>
        </authorList>
    </citation>
    <scope>NUCLEOTIDE SEQUENCE [LARGE SCALE GENOMIC DNA]</scope>
    <source>
        <strain evidence="12 13">11</strain>
    </source>
</reference>
<comment type="catalytic activity">
    <reaction evidence="9 10">
        <text>nicotinate beta-D-ribonucleotide + ATP + H(+) = deamido-NAD(+) + diphosphate</text>
        <dbReference type="Rhea" id="RHEA:22860"/>
        <dbReference type="ChEBI" id="CHEBI:15378"/>
        <dbReference type="ChEBI" id="CHEBI:30616"/>
        <dbReference type="ChEBI" id="CHEBI:33019"/>
        <dbReference type="ChEBI" id="CHEBI:57502"/>
        <dbReference type="ChEBI" id="CHEBI:58437"/>
        <dbReference type="EC" id="2.7.7.18"/>
    </reaction>
</comment>
<dbReference type="RefSeq" id="WP_085492577.1">
    <property type="nucleotide sequence ID" value="NZ_FXAZ01000001.1"/>
</dbReference>
<sequence>MGQVKRHVGIMGGTFDPIHIGHLIAAEAAMECAELDEVWFMPAHVPPHKSRQPEASAHQRMEMTALALAGEERFQASAWEMEQGGVSYTLHTVQALQEQFPDTQWYWIIGADMVAYLPQWHGIEELIARIRFIGVRRPGTPWPIEALPYEWRHRILEADMPKLDISSTDIRNRVKERRSIRYFVPDSVLNYIQRWELYE</sequence>
<organism evidence="12 13">
    <name type="scientific">Paenibacillus aquistagni</name>
    <dbReference type="NCBI Taxonomy" id="1852522"/>
    <lineage>
        <taxon>Bacteria</taxon>
        <taxon>Bacillati</taxon>
        <taxon>Bacillota</taxon>
        <taxon>Bacilli</taxon>
        <taxon>Bacillales</taxon>
        <taxon>Paenibacillaceae</taxon>
        <taxon>Paenibacillus</taxon>
    </lineage>
</organism>
<comment type="function">
    <text evidence="1 10">Catalyzes the reversible adenylation of nicotinate mononucleotide (NaMN) to nicotinic acid adenine dinucleotide (NaAD).</text>
</comment>
<dbReference type="STRING" id="1852522.SAMN06295960_0293"/>
<evidence type="ECO:0000313" key="13">
    <source>
        <dbReference type="Proteomes" id="UP000193834"/>
    </source>
</evidence>
<dbReference type="HAMAP" id="MF_00244">
    <property type="entry name" value="NaMN_adenylyltr"/>
    <property type="match status" value="1"/>
</dbReference>
<evidence type="ECO:0000256" key="9">
    <source>
        <dbReference type="ARBA" id="ARBA00048721"/>
    </source>
</evidence>
<keyword evidence="6 10" id="KW-0547">Nucleotide-binding</keyword>
<dbReference type="EC" id="2.7.7.18" evidence="10"/>
<evidence type="ECO:0000256" key="10">
    <source>
        <dbReference type="HAMAP-Rule" id="MF_00244"/>
    </source>
</evidence>
<dbReference type="NCBIfam" id="TIGR00482">
    <property type="entry name" value="nicotinate (nicotinamide) nucleotide adenylyltransferase"/>
    <property type="match status" value="1"/>
</dbReference>